<dbReference type="Gene3D" id="3.40.5.60">
    <property type="match status" value="1"/>
</dbReference>
<evidence type="ECO:0000256" key="7">
    <source>
        <dbReference type="ARBA" id="ARBA00023242"/>
    </source>
</evidence>
<comment type="function">
    <text evidence="8">The GINS complex plays an essential role in the initiation of DNA replication.</text>
</comment>
<comment type="caution">
    <text evidence="11">The sequence shown here is derived from an EMBL/GenBank/DDBJ whole genome shotgun (WGS) entry which is preliminary data.</text>
</comment>
<evidence type="ECO:0000256" key="2">
    <source>
        <dbReference type="ARBA" id="ARBA00004286"/>
    </source>
</evidence>
<evidence type="ECO:0000256" key="5">
    <source>
        <dbReference type="ARBA" id="ARBA00022454"/>
    </source>
</evidence>
<evidence type="ECO:0000313" key="11">
    <source>
        <dbReference type="EMBL" id="PNF15054.1"/>
    </source>
</evidence>
<keyword evidence="5" id="KW-0158">Chromosome</keyword>
<feature type="domain" description="DNA replication complex GINS protein SLD5 C-terminal" evidence="10">
    <location>
        <begin position="158"/>
        <end position="215"/>
    </location>
</feature>
<dbReference type="GO" id="GO:0006261">
    <property type="term" value="P:DNA-templated DNA replication"/>
    <property type="evidence" value="ECO:0007669"/>
    <property type="project" value="InterPro"/>
</dbReference>
<dbReference type="AlphaFoldDB" id="A0A2J7PFE2"/>
<dbReference type="InterPro" id="IPR036224">
    <property type="entry name" value="GINS_bundle-like_dom_sf"/>
</dbReference>
<comment type="similarity">
    <text evidence="3 8">Belongs to the GINS4/SLD5 family.</text>
</comment>
<accession>A0A2J7PFE2</accession>
<name>A0A2J7PFE2_9NEOP</name>
<evidence type="ECO:0000259" key="9">
    <source>
        <dbReference type="Pfam" id="PF05916"/>
    </source>
</evidence>
<dbReference type="InterPro" id="IPR038749">
    <property type="entry name" value="Sld5_GINS_A"/>
</dbReference>
<keyword evidence="12" id="KW-1185">Reference proteome</keyword>
<dbReference type="PIRSF" id="PIRSF007764">
    <property type="entry name" value="Sld5"/>
    <property type="match status" value="1"/>
</dbReference>
<evidence type="ECO:0000256" key="4">
    <source>
        <dbReference type="ARBA" id="ARBA00014804"/>
    </source>
</evidence>
<dbReference type="InterPro" id="IPR031633">
    <property type="entry name" value="SLD5_C"/>
</dbReference>
<dbReference type="Pfam" id="PF05916">
    <property type="entry name" value="Sld5"/>
    <property type="match status" value="1"/>
</dbReference>
<evidence type="ECO:0000256" key="8">
    <source>
        <dbReference type="PIRNR" id="PIRNR007764"/>
    </source>
</evidence>
<evidence type="ECO:0000256" key="3">
    <source>
        <dbReference type="ARBA" id="ARBA00008187"/>
    </source>
</evidence>
<comment type="subcellular location">
    <subcellularLocation>
        <location evidence="2">Chromosome</location>
    </subcellularLocation>
    <subcellularLocation>
        <location evidence="1 8">Nucleus</location>
    </subcellularLocation>
</comment>
<keyword evidence="6 8" id="KW-0235">DNA replication</keyword>
<evidence type="ECO:0000256" key="1">
    <source>
        <dbReference type="ARBA" id="ARBA00004123"/>
    </source>
</evidence>
<proteinExistence type="inferred from homology"/>
<evidence type="ECO:0000256" key="6">
    <source>
        <dbReference type="ARBA" id="ARBA00022705"/>
    </source>
</evidence>
<dbReference type="InterPro" id="IPR021151">
    <property type="entry name" value="GINS_A"/>
</dbReference>
<dbReference type="FunFam" id="1.20.58.1030:FF:000002">
    <property type="entry name" value="DNA replication complex GINS protein SLD5"/>
    <property type="match status" value="1"/>
</dbReference>
<dbReference type="FunCoup" id="A0A2J7PFE2">
    <property type="interactions" value="1143"/>
</dbReference>
<gene>
    <name evidence="11" type="primary">Gins4</name>
    <name evidence="11" type="ORF">B7P43_G16819</name>
</gene>
<organism evidence="11 12">
    <name type="scientific">Cryptotermes secundus</name>
    <dbReference type="NCBI Taxonomy" id="105785"/>
    <lineage>
        <taxon>Eukaryota</taxon>
        <taxon>Metazoa</taxon>
        <taxon>Ecdysozoa</taxon>
        <taxon>Arthropoda</taxon>
        <taxon>Hexapoda</taxon>
        <taxon>Insecta</taxon>
        <taxon>Pterygota</taxon>
        <taxon>Neoptera</taxon>
        <taxon>Polyneoptera</taxon>
        <taxon>Dictyoptera</taxon>
        <taxon>Blattodea</taxon>
        <taxon>Blattoidea</taxon>
        <taxon>Termitoidae</taxon>
        <taxon>Kalotermitidae</taxon>
        <taxon>Cryptotermitinae</taxon>
        <taxon>Cryptotermes</taxon>
    </lineage>
</organism>
<dbReference type="GO" id="GO:0000727">
    <property type="term" value="P:double-strand break repair via break-induced replication"/>
    <property type="evidence" value="ECO:0007669"/>
    <property type="project" value="TreeGrafter"/>
</dbReference>
<dbReference type="SUPFAM" id="SSF158573">
    <property type="entry name" value="GINS helical bundle-like"/>
    <property type="match status" value="1"/>
</dbReference>
<protein>
    <recommendedName>
        <fullName evidence="4 8">DNA replication complex GINS protein SLD5</fullName>
    </recommendedName>
</protein>
<evidence type="ECO:0000259" key="10">
    <source>
        <dbReference type="Pfam" id="PF16922"/>
    </source>
</evidence>
<dbReference type="Pfam" id="PF16922">
    <property type="entry name" value="SLD5_C"/>
    <property type="match status" value="1"/>
</dbReference>
<sequence length="215" mass="25173">MENADDVALSDEEPITAQKVLQTLQEVWLNEKFSPELLQHQSDLVDCILDQMQQMEENLQKLKKNDFRVVIHRMELDRIRYIVTDYLRIRLNKIETYVIHVLEQDVSRSTEDAFLSPPELKFAKEFLAHMEDHFRLIALRHMPSNVQDFDKAKMVVIPNISSHVFLRAKQSITGVVIEGDVENREEEVDLEENSQHIMQYKPIADYLKTGAVQLI</sequence>
<dbReference type="CDD" id="cd11711">
    <property type="entry name" value="GINS_A_Sld5"/>
    <property type="match status" value="1"/>
</dbReference>
<dbReference type="InterPro" id="IPR008591">
    <property type="entry name" value="GINS_Sld5"/>
</dbReference>
<keyword evidence="7 8" id="KW-0539">Nucleus</keyword>
<dbReference type="STRING" id="105785.A0A2J7PFE2"/>
<evidence type="ECO:0000313" key="12">
    <source>
        <dbReference type="Proteomes" id="UP000235965"/>
    </source>
</evidence>
<dbReference type="Proteomes" id="UP000235965">
    <property type="component" value="Unassembled WGS sequence"/>
</dbReference>
<dbReference type="GO" id="GO:0000811">
    <property type="term" value="C:GINS complex"/>
    <property type="evidence" value="ECO:0007669"/>
    <property type="project" value="UniProtKB-UniRule"/>
</dbReference>
<reference evidence="11 12" key="1">
    <citation type="submission" date="2017-12" db="EMBL/GenBank/DDBJ databases">
        <title>Hemimetabolous genomes reveal molecular basis of termite eusociality.</title>
        <authorList>
            <person name="Harrison M.C."/>
            <person name="Jongepier E."/>
            <person name="Robertson H.M."/>
            <person name="Arning N."/>
            <person name="Bitard-Feildel T."/>
            <person name="Chao H."/>
            <person name="Childers C.P."/>
            <person name="Dinh H."/>
            <person name="Doddapaneni H."/>
            <person name="Dugan S."/>
            <person name="Gowin J."/>
            <person name="Greiner C."/>
            <person name="Han Y."/>
            <person name="Hu H."/>
            <person name="Hughes D.S.T."/>
            <person name="Huylmans A.-K."/>
            <person name="Kemena C."/>
            <person name="Kremer L.P.M."/>
            <person name="Lee S.L."/>
            <person name="Lopez-Ezquerra A."/>
            <person name="Mallet L."/>
            <person name="Monroy-Kuhn J.M."/>
            <person name="Moser A."/>
            <person name="Murali S.C."/>
            <person name="Muzny D.M."/>
            <person name="Otani S."/>
            <person name="Piulachs M.-D."/>
            <person name="Poelchau M."/>
            <person name="Qu J."/>
            <person name="Schaub F."/>
            <person name="Wada-Katsumata A."/>
            <person name="Worley K.C."/>
            <person name="Xie Q."/>
            <person name="Ylla G."/>
            <person name="Poulsen M."/>
            <person name="Gibbs R.A."/>
            <person name="Schal C."/>
            <person name="Richards S."/>
            <person name="Belles X."/>
            <person name="Korb J."/>
            <person name="Bornberg-Bauer E."/>
        </authorList>
    </citation>
    <scope>NUCLEOTIDE SEQUENCE [LARGE SCALE GENOMIC DNA]</scope>
    <source>
        <tissue evidence="11">Whole body</tissue>
    </source>
</reference>
<dbReference type="PANTHER" id="PTHR21206:SF0">
    <property type="entry name" value="DNA REPLICATION COMPLEX GINS PROTEIN SLD5"/>
    <property type="match status" value="1"/>
</dbReference>
<dbReference type="OrthoDB" id="338231at2759"/>
<feature type="domain" description="GINS subunit" evidence="9">
    <location>
        <begin position="56"/>
        <end position="135"/>
    </location>
</feature>
<dbReference type="CDD" id="cd21692">
    <property type="entry name" value="GINS_B_Sld5"/>
    <property type="match status" value="1"/>
</dbReference>
<dbReference type="InParanoid" id="A0A2J7PFE2"/>
<dbReference type="Gene3D" id="1.20.58.1030">
    <property type="match status" value="1"/>
</dbReference>
<dbReference type="FunFam" id="3.40.5.60:FF:000001">
    <property type="entry name" value="DNA replication complex GINS protein SLD5"/>
    <property type="match status" value="1"/>
</dbReference>
<dbReference type="EMBL" id="NEVH01025663">
    <property type="protein sequence ID" value="PNF15054.1"/>
    <property type="molecule type" value="Genomic_DNA"/>
</dbReference>
<dbReference type="PANTHER" id="PTHR21206">
    <property type="entry name" value="SLD5 PROTEIN"/>
    <property type="match status" value="1"/>
</dbReference>
<dbReference type="SUPFAM" id="SSF160059">
    <property type="entry name" value="PriA/YqbF domain"/>
    <property type="match status" value="1"/>
</dbReference>